<evidence type="ECO:0000313" key="3">
    <source>
        <dbReference type="Proteomes" id="UP001367030"/>
    </source>
</evidence>
<keyword evidence="1" id="KW-0812">Transmembrane</keyword>
<feature type="transmembrane region" description="Helical" evidence="1">
    <location>
        <begin position="125"/>
        <end position="143"/>
    </location>
</feature>
<feature type="transmembrane region" description="Helical" evidence="1">
    <location>
        <begin position="155"/>
        <end position="172"/>
    </location>
</feature>
<organism evidence="2 3">
    <name type="scientific">Variovorax robiniae</name>
    <dbReference type="NCBI Taxonomy" id="1836199"/>
    <lineage>
        <taxon>Bacteria</taxon>
        <taxon>Pseudomonadati</taxon>
        <taxon>Pseudomonadota</taxon>
        <taxon>Betaproteobacteria</taxon>
        <taxon>Burkholderiales</taxon>
        <taxon>Comamonadaceae</taxon>
        <taxon>Variovorax</taxon>
    </lineage>
</organism>
<comment type="caution">
    <text evidence="2">The sequence shown here is derived from an EMBL/GenBank/DDBJ whole genome shotgun (WGS) entry which is preliminary data.</text>
</comment>
<feature type="transmembrane region" description="Helical" evidence="1">
    <location>
        <begin position="100"/>
        <end position="118"/>
    </location>
</feature>
<reference evidence="2 3" key="1">
    <citation type="submission" date="2024-03" db="EMBL/GenBank/DDBJ databases">
        <title>Novel species of the genus Variovorax.</title>
        <authorList>
            <person name="Liu Q."/>
            <person name="Xin Y.-H."/>
        </authorList>
    </citation>
    <scope>NUCLEOTIDE SEQUENCE [LARGE SCALE GENOMIC DNA]</scope>
    <source>
        <strain evidence="2 3">KACC 18901</strain>
    </source>
</reference>
<dbReference type="Pfam" id="PF04632">
    <property type="entry name" value="FUSC"/>
    <property type="match status" value="1"/>
</dbReference>
<keyword evidence="1" id="KW-1133">Transmembrane helix</keyword>
<feature type="transmembrane region" description="Helical" evidence="1">
    <location>
        <begin position="237"/>
        <end position="259"/>
    </location>
</feature>
<dbReference type="EMBL" id="JBBKZS010000012">
    <property type="protein sequence ID" value="MEJ8857742.1"/>
    <property type="molecule type" value="Genomic_DNA"/>
</dbReference>
<dbReference type="RefSeq" id="WP_340337813.1">
    <property type="nucleotide sequence ID" value="NZ_JBBKZS010000012.1"/>
</dbReference>
<sequence>MPGSILADLALGLRDEWRAFSWRSPRALQAARPLLWVLIAVTTAHALGLHDAWWAAITAFMVMQADFGASFNRGVLRIVGTLCGAALGFVLGPAGAGHPILFVILMTVATWAGLYAALRWCHSYAWVLALVTFAMVMCEALAGHAGLGTFAVERIGNVLLGTAACMVVAGLTDRRVLSTIFRRGIAGPATDPAAHRPTGRLSESPAETRNIAVHALHGAVVVAILSVILLVEHLGSFAQALVTTIAVLVVPLEAGTAMADVHGRVVERMAQRFVGCLAAQAPSPSPCCRCSKATHCGAFSRCVRVRGSVRISSAVRPSCATWRRSSASPSSWCSCRTVAGPSTAGPPLERLAGVLTGIAALGMVLLASGALRKLYGHNAPSADA</sequence>
<accession>A0ABU8XD33</accession>
<keyword evidence="3" id="KW-1185">Reference proteome</keyword>
<protein>
    <submittedName>
        <fullName evidence="2">FUSC family protein</fullName>
    </submittedName>
</protein>
<evidence type="ECO:0000256" key="1">
    <source>
        <dbReference type="SAM" id="Phobius"/>
    </source>
</evidence>
<name>A0ABU8XD33_9BURK</name>
<dbReference type="InterPro" id="IPR006726">
    <property type="entry name" value="PHBA_efflux_AaeB/fusaric-R"/>
</dbReference>
<dbReference type="Proteomes" id="UP001367030">
    <property type="component" value="Unassembled WGS sequence"/>
</dbReference>
<feature type="transmembrane region" description="Helical" evidence="1">
    <location>
        <begin position="351"/>
        <end position="371"/>
    </location>
</feature>
<gene>
    <name evidence="2" type="ORF">WKW79_24435</name>
</gene>
<proteinExistence type="predicted"/>
<evidence type="ECO:0000313" key="2">
    <source>
        <dbReference type="EMBL" id="MEJ8857742.1"/>
    </source>
</evidence>
<feature type="transmembrane region" description="Helical" evidence="1">
    <location>
        <begin position="74"/>
        <end position="94"/>
    </location>
</feature>
<keyword evidence="1" id="KW-0472">Membrane</keyword>
<feature type="transmembrane region" description="Helical" evidence="1">
    <location>
        <begin position="34"/>
        <end position="62"/>
    </location>
</feature>
<feature type="transmembrane region" description="Helical" evidence="1">
    <location>
        <begin position="211"/>
        <end position="231"/>
    </location>
</feature>